<dbReference type="InterPro" id="IPR023385">
    <property type="entry name" value="YopX-like_C"/>
</dbReference>
<gene>
    <name evidence="2" type="ORF">LCGC14_1723510</name>
</gene>
<dbReference type="NCBIfam" id="TIGR01671">
    <property type="entry name" value="phage_TIGR01671"/>
    <property type="match status" value="1"/>
</dbReference>
<organism evidence="2">
    <name type="scientific">marine sediment metagenome</name>
    <dbReference type="NCBI Taxonomy" id="412755"/>
    <lineage>
        <taxon>unclassified sequences</taxon>
        <taxon>metagenomes</taxon>
        <taxon>ecological metagenomes</taxon>
    </lineage>
</organism>
<dbReference type="InterPro" id="IPR019096">
    <property type="entry name" value="YopX_protein"/>
</dbReference>
<dbReference type="Pfam" id="PF09643">
    <property type="entry name" value="YopX"/>
    <property type="match status" value="1"/>
</dbReference>
<dbReference type="EMBL" id="LAZR01015541">
    <property type="protein sequence ID" value="KKM08620.1"/>
    <property type="molecule type" value="Genomic_DNA"/>
</dbReference>
<proteinExistence type="predicted"/>
<accession>A0A0F9HBS4</accession>
<sequence length="140" mass="16273">MRNIEFRLTYLGKIIGYERHEYNKENDHITIFHNEYNIAAVEDAELQHDNKDQFTGLKDKNDKEIYEGDIVKWFGWGMRAGKQIRPERTMIVGDANGEYGKESWIADLHKLWCIHTGNSQGTVEVIGNVYENPELIMPTG</sequence>
<comment type="caution">
    <text evidence="2">The sequence shown here is derived from an EMBL/GenBank/DDBJ whole genome shotgun (WGS) entry which is preliminary data.</text>
</comment>
<name>A0A0F9HBS4_9ZZZZ</name>
<dbReference type="InterPro" id="IPR010024">
    <property type="entry name" value="CHP16711"/>
</dbReference>
<reference evidence="2" key="1">
    <citation type="journal article" date="2015" name="Nature">
        <title>Complex archaea that bridge the gap between prokaryotes and eukaryotes.</title>
        <authorList>
            <person name="Spang A."/>
            <person name="Saw J.H."/>
            <person name="Jorgensen S.L."/>
            <person name="Zaremba-Niedzwiedzka K."/>
            <person name="Martijn J."/>
            <person name="Lind A.E."/>
            <person name="van Eijk R."/>
            <person name="Schleper C."/>
            <person name="Guy L."/>
            <person name="Ettema T.J."/>
        </authorList>
    </citation>
    <scope>NUCLEOTIDE SEQUENCE</scope>
</reference>
<feature type="domain" description="YopX protein" evidence="1">
    <location>
        <begin position="21"/>
        <end position="136"/>
    </location>
</feature>
<dbReference type="Gene3D" id="2.30.30.290">
    <property type="entry name" value="YopX-like domains"/>
    <property type="match status" value="1"/>
</dbReference>
<dbReference type="SUPFAM" id="SSF159006">
    <property type="entry name" value="YopX-like"/>
    <property type="match status" value="1"/>
</dbReference>
<evidence type="ECO:0000313" key="2">
    <source>
        <dbReference type="EMBL" id="KKM08620.1"/>
    </source>
</evidence>
<evidence type="ECO:0000259" key="1">
    <source>
        <dbReference type="Pfam" id="PF09643"/>
    </source>
</evidence>
<dbReference type="AlphaFoldDB" id="A0A0F9HBS4"/>
<protein>
    <recommendedName>
        <fullName evidence="1">YopX protein domain-containing protein</fullName>
    </recommendedName>
</protein>